<evidence type="ECO:0000256" key="1">
    <source>
        <dbReference type="SAM" id="SignalP"/>
    </source>
</evidence>
<protein>
    <submittedName>
        <fullName evidence="4">DUF1793-domain-containing protein</fullName>
    </submittedName>
</protein>
<feature type="domain" description="Glutaminase A central" evidence="2">
    <location>
        <begin position="332"/>
        <end position="695"/>
    </location>
</feature>
<reference evidence="4" key="1">
    <citation type="submission" date="2020-05" db="EMBL/GenBank/DDBJ databases">
        <title>Mycena genomes resolve the evolution of fungal bioluminescence.</title>
        <authorList>
            <person name="Tsai I.J."/>
        </authorList>
    </citation>
    <scope>NUCLEOTIDE SEQUENCE</scope>
    <source>
        <strain evidence="4">160909Yilan</strain>
    </source>
</reference>
<feature type="chain" id="PRO_5034501303" evidence="1">
    <location>
        <begin position="17"/>
        <end position="800"/>
    </location>
</feature>
<dbReference type="Pfam" id="PF17168">
    <property type="entry name" value="DUF5127"/>
    <property type="match status" value="1"/>
</dbReference>
<evidence type="ECO:0000313" key="5">
    <source>
        <dbReference type="Proteomes" id="UP000623467"/>
    </source>
</evidence>
<dbReference type="Pfam" id="PF16335">
    <property type="entry name" value="GtaA_6_Hairpin"/>
    <property type="match status" value="1"/>
</dbReference>
<dbReference type="AlphaFoldDB" id="A0A8H6YZ11"/>
<dbReference type="InterPro" id="IPR032514">
    <property type="entry name" value="GtaA_central"/>
</dbReference>
<keyword evidence="1" id="KW-0732">Signal</keyword>
<dbReference type="PANTHER" id="PTHR31987">
    <property type="entry name" value="GLUTAMINASE A-RELATED"/>
    <property type="match status" value="1"/>
</dbReference>
<proteinExistence type="predicted"/>
<comment type="caution">
    <text evidence="4">The sequence shown here is derived from an EMBL/GenBank/DDBJ whole genome shotgun (WGS) entry which is preliminary data.</text>
</comment>
<gene>
    <name evidence="4" type="ORF">MSAN_00821400</name>
</gene>
<dbReference type="InterPro" id="IPR052743">
    <property type="entry name" value="Glutaminase_GtaA"/>
</dbReference>
<name>A0A8H6YZ11_9AGAR</name>
<accession>A0A8H6YZ11</accession>
<dbReference type="PANTHER" id="PTHR31987:SF1">
    <property type="entry name" value="GLUTAMINASE A"/>
    <property type="match status" value="1"/>
</dbReference>
<feature type="signal peptide" evidence="1">
    <location>
        <begin position="1"/>
        <end position="16"/>
    </location>
</feature>
<dbReference type="EMBL" id="JACAZH010000005">
    <property type="protein sequence ID" value="KAF7367582.1"/>
    <property type="molecule type" value="Genomic_DNA"/>
</dbReference>
<evidence type="ECO:0000259" key="3">
    <source>
        <dbReference type="Pfam" id="PF17168"/>
    </source>
</evidence>
<organism evidence="4 5">
    <name type="scientific">Mycena sanguinolenta</name>
    <dbReference type="NCBI Taxonomy" id="230812"/>
    <lineage>
        <taxon>Eukaryota</taxon>
        <taxon>Fungi</taxon>
        <taxon>Dikarya</taxon>
        <taxon>Basidiomycota</taxon>
        <taxon>Agaricomycotina</taxon>
        <taxon>Agaricomycetes</taxon>
        <taxon>Agaricomycetidae</taxon>
        <taxon>Agaricales</taxon>
        <taxon>Marasmiineae</taxon>
        <taxon>Mycenaceae</taxon>
        <taxon>Mycena</taxon>
    </lineage>
</organism>
<evidence type="ECO:0000259" key="2">
    <source>
        <dbReference type="Pfam" id="PF16335"/>
    </source>
</evidence>
<dbReference type="OrthoDB" id="3918848at2759"/>
<evidence type="ECO:0000313" key="4">
    <source>
        <dbReference type="EMBL" id="KAF7367582.1"/>
    </source>
</evidence>
<sequence length="800" mass="85269">MQFLGLLALVVPAVSAWTSTPFSPHSIPLAVRSPYSSTWLPQGTGTALNGAWPQFWNGNTLGWAGYVKVDGVAYTYLGVPSIAATAATQTAMEFTSTQSIFTLTAGGVTLTVTFLSPIEVTDLVKASLPFSYMTVSAVSNNGASHTVEVYTDISAEWVSGNDAAIANWTTTNTNGYIVHQASLVSQTVYGEYSDHTEYGSAYLASTSTGATWQTGEDTVVRQQFVTNGALLNTADTNFRAVNNDWPVFAIAINLGTVGTTAASAVFAVGHAREPNIHYIVAGNTLQDRYSYFWSQYATGVAAIQGFLGDYSASVTTANALDAQVKTAATAISADYYGIVALSLRQAVGATEITVSKTSAGAWDTSVLTRNGYKWAYPNAVRATTEISSDGNVNTVDVIFPAYTAYLYLQPLWCKYLLLPLFQYQATGLYPNKWSVHDMGASYPIANGHNAGTDEAMPLEESGNMLIMTLAYTQKSGDHSLISTYTSLLEQWTGYLVDDALIPMSQISTDDFAGSLANQTNLAIKGIVGIRAMGEIQTLLGQTDTYSSTATSYASKFLSIGALSSTGQHLTLDYNDKASYGLAYNMYADKLLGTNVFPSGLYAIQAAWYSSVANNYGVILDTRHTYTKTDWQILTAALTASSSTRTRDALIQGVYNFASNKLSQNTEPFSDWYDTATGIAEGFRARPVIGGHAALLVLPTSETAVPAASICGGFNYAIGNVQSVGAYSRWNVYDDSCNVVDGLTTTGNPCTSGMFACSAAPIIFTSYTNQFNGLVYSCRTDASSGSCGSDVISVCCRNDGN</sequence>
<dbReference type="InterPro" id="IPR033433">
    <property type="entry name" value="GtaA_N"/>
</dbReference>
<dbReference type="Proteomes" id="UP000623467">
    <property type="component" value="Unassembled WGS sequence"/>
</dbReference>
<feature type="domain" description="Glutaminase A N-terminal" evidence="3">
    <location>
        <begin position="97"/>
        <end position="326"/>
    </location>
</feature>
<keyword evidence="5" id="KW-1185">Reference proteome</keyword>